<dbReference type="Proteomes" id="UP000095284">
    <property type="component" value="Unplaced"/>
</dbReference>
<gene>
    <name evidence="1" type="ORF">BXYJ_LOCUS8472</name>
</gene>
<evidence type="ECO:0000313" key="3">
    <source>
        <dbReference type="Proteomes" id="UP000095284"/>
    </source>
</evidence>
<dbReference type="Proteomes" id="UP000582659">
    <property type="component" value="Unassembled WGS sequence"/>
</dbReference>
<dbReference type="AlphaFoldDB" id="A0A1I7RUR2"/>
<reference evidence="2" key="2">
    <citation type="submission" date="2020-08" db="EMBL/GenBank/DDBJ databases">
        <authorList>
            <person name="Kikuchi T."/>
        </authorList>
    </citation>
    <scope>NUCLEOTIDE SEQUENCE</scope>
    <source>
        <strain evidence="1">Ka4C1</strain>
    </source>
</reference>
<dbReference type="EMBL" id="CAJFCV020000004">
    <property type="protein sequence ID" value="CAG9114343.1"/>
    <property type="molecule type" value="Genomic_DNA"/>
</dbReference>
<sequence length="89" mass="9451">MPGPAGRGCERGARKAEKVIPNIIPVARGDGMHAIRQPNYILPRGTRATRLAVRPFIAALCWANEGPRTGGWLLSEGGRIFTVIGCDGG</sequence>
<accession>A0A1I7RUR2</accession>
<reference evidence="5" key="1">
    <citation type="submission" date="2016-11" db="UniProtKB">
        <authorList>
            <consortium name="WormBaseParasite"/>
        </authorList>
    </citation>
    <scope>IDENTIFICATION</scope>
</reference>
<dbReference type="WBParaSite" id="BXY_0447200.1">
    <property type="protein sequence ID" value="BXY_0447200.1"/>
    <property type="gene ID" value="BXY_0447200"/>
</dbReference>
<evidence type="ECO:0000313" key="2">
    <source>
        <dbReference type="EMBL" id="CAG9114343.1"/>
    </source>
</evidence>
<organism evidence="3 5">
    <name type="scientific">Bursaphelenchus xylophilus</name>
    <name type="common">Pinewood nematode worm</name>
    <name type="synonym">Aphelenchoides xylophilus</name>
    <dbReference type="NCBI Taxonomy" id="6326"/>
    <lineage>
        <taxon>Eukaryota</taxon>
        <taxon>Metazoa</taxon>
        <taxon>Ecdysozoa</taxon>
        <taxon>Nematoda</taxon>
        <taxon>Chromadorea</taxon>
        <taxon>Rhabditida</taxon>
        <taxon>Tylenchina</taxon>
        <taxon>Tylenchomorpha</taxon>
        <taxon>Aphelenchoidea</taxon>
        <taxon>Aphelenchoididae</taxon>
        <taxon>Bursaphelenchus</taxon>
    </lineage>
</organism>
<protein>
    <submittedName>
        <fullName evidence="1">(pine wood nematode) hypothetical protein</fullName>
    </submittedName>
</protein>
<evidence type="ECO:0000313" key="1">
    <source>
        <dbReference type="EMBL" id="CAD5225294.1"/>
    </source>
</evidence>
<evidence type="ECO:0000313" key="5">
    <source>
        <dbReference type="WBParaSite" id="BXY_0447200.1"/>
    </source>
</evidence>
<name>A0A1I7RUR2_BURXY</name>
<proteinExistence type="predicted"/>
<evidence type="ECO:0000313" key="4">
    <source>
        <dbReference type="Proteomes" id="UP000659654"/>
    </source>
</evidence>
<keyword evidence="4" id="KW-1185">Reference proteome</keyword>
<dbReference type="EMBL" id="CAJFDI010000004">
    <property type="protein sequence ID" value="CAD5225294.1"/>
    <property type="molecule type" value="Genomic_DNA"/>
</dbReference>
<dbReference type="Proteomes" id="UP000659654">
    <property type="component" value="Unassembled WGS sequence"/>
</dbReference>